<sequence>MYVTLTLSYLNNNTSVNIIFNINIKGDLLRNIIVVSYNVV</sequence>
<protein>
    <submittedName>
        <fullName evidence="1">Uncharacterized protein</fullName>
    </submittedName>
</protein>
<organism evidence="1">
    <name type="scientific">uncultured Sulfurovum sp</name>
    <dbReference type="NCBI Taxonomy" id="269237"/>
    <lineage>
        <taxon>Bacteria</taxon>
        <taxon>Pseudomonadati</taxon>
        <taxon>Campylobacterota</taxon>
        <taxon>Epsilonproteobacteria</taxon>
        <taxon>Campylobacterales</taxon>
        <taxon>Sulfurovaceae</taxon>
        <taxon>Sulfurovum</taxon>
        <taxon>environmental samples</taxon>
    </lineage>
</organism>
<dbReference type="AlphaFoldDB" id="A0A6S6TBW2"/>
<name>A0A6S6TBW2_9BACT</name>
<reference evidence="1" key="1">
    <citation type="submission" date="2020-01" db="EMBL/GenBank/DDBJ databases">
        <authorList>
            <person name="Meier V. D."/>
            <person name="Meier V D."/>
        </authorList>
    </citation>
    <scope>NUCLEOTIDE SEQUENCE</scope>
    <source>
        <strain evidence="1">HLG_WM_MAG_06</strain>
    </source>
</reference>
<proteinExistence type="predicted"/>
<gene>
    <name evidence="1" type="ORF">HELGO_WM1232</name>
</gene>
<accession>A0A6S6TBW2</accession>
<dbReference type="EMBL" id="CACVAP010000086">
    <property type="protein sequence ID" value="CAA6816585.1"/>
    <property type="molecule type" value="Genomic_DNA"/>
</dbReference>
<evidence type="ECO:0000313" key="1">
    <source>
        <dbReference type="EMBL" id="CAA6816585.1"/>
    </source>
</evidence>